<sequence>MTVFGVRHLKLTYNEDNNGRRVWLEITDLDIVPKSSESLLELDLGSNDGWFQPFQIAGHLTDGAYLSHEERLMMWLRTGDEPLGRGFKAIYKSDWTLALGEELAYSCELRLMKCLYGLRPPTELDLGTLDLTFAL</sequence>
<organism evidence="1">
    <name type="scientific">Timema cristinae</name>
    <name type="common">Walking stick</name>
    <dbReference type="NCBI Taxonomy" id="61476"/>
    <lineage>
        <taxon>Eukaryota</taxon>
        <taxon>Metazoa</taxon>
        <taxon>Ecdysozoa</taxon>
        <taxon>Arthropoda</taxon>
        <taxon>Hexapoda</taxon>
        <taxon>Insecta</taxon>
        <taxon>Pterygota</taxon>
        <taxon>Neoptera</taxon>
        <taxon>Polyneoptera</taxon>
        <taxon>Phasmatodea</taxon>
        <taxon>Timematodea</taxon>
        <taxon>Timematoidea</taxon>
        <taxon>Timematidae</taxon>
        <taxon>Timema</taxon>
    </lineage>
</organism>
<proteinExistence type="predicted"/>
<evidence type="ECO:0000313" key="1">
    <source>
        <dbReference type="EMBL" id="CAD7401352.1"/>
    </source>
</evidence>
<reference evidence="1" key="1">
    <citation type="submission" date="2020-11" db="EMBL/GenBank/DDBJ databases">
        <authorList>
            <person name="Tran Van P."/>
        </authorList>
    </citation>
    <scope>NUCLEOTIDE SEQUENCE</scope>
</reference>
<dbReference type="AlphaFoldDB" id="A0A7R9CTS7"/>
<dbReference type="EMBL" id="OC318292">
    <property type="protein sequence ID" value="CAD7401352.1"/>
    <property type="molecule type" value="Genomic_DNA"/>
</dbReference>
<gene>
    <name evidence="1" type="ORF">TCEB3V08_LOCUS5967</name>
</gene>
<protein>
    <submittedName>
        <fullName evidence="1">Uncharacterized protein</fullName>
    </submittedName>
</protein>
<name>A0A7R9CTS7_TIMCR</name>
<accession>A0A7R9CTS7</accession>